<comment type="caution">
    <text evidence="1">The sequence shown here is derived from an EMBL/GenBank/DDBJ whole genome shotgun (WGS) entry which is preliminary data.</text>
</comment>
<reference evidence="1" key="1">
    <citation type="submission" date="2020-08" db="EMBL/GenBank/DDBJ databases">
        <title>Multicomponent nature underlies the extraordinary mechanical properties of spider dragline silk.</title>
        <authorList>
            <person name="Kono N."/>
            <person name="Nakamura H."/>
            <person name="Mori M."/>
            <person name="Yoshida Y."/>
            <person name="Ohtoshi R."/>
            <person name="Malay A.D."/>
            <person name="Moran D.A.P."/>
            <person name="Tomita M."/>
            <person name="Numata K."/>
            <person name="Arakawa K."/>
        </authorList>
    </citation>
    <scope>NUCLEOTIDE SEQUENCE</scope>
</reference>
<evidence type="ECO:0000313" key="1">
    <source>
        <dbReference type="EMBL" id="GFY71493.1"/>
    </source>
</evidence>
<organism evidence="1 2">
    <name type="scientific">Trichonephila inaurata madagascariensis</name>
    <dbReference type="NCBI Taxonomy" id="2747483"/>
    <lineage>
        <taxon>Eukaryota</taxon>
        <taxon>Metazoa</taxon>
        <taxon>Ecdysozoa</taxon>
        <taxon>Arthropoda</taxon>
        <taxon>Chelicerata</taxon>
        <taxon>Arachnida</taxon>
        <taxon>Araneae</taxon>
        <taxon>Araneomorphae</taxon>
        <taxon>Entelegynae</taxon>
        <taxon>Araneoidea</taxon>
        <taxon>Nephilidae</taxon>
        <taxon>Trichonephila</taxon>
        <taxon>Trichonephila inaurata</taxon>
    </lineage>
</organism>
<dbReference type="AlphaFoldDB" id="A0A8X7CK22"/>
<keyword evidence="2" id="KW-1185">Reference proteome</keyword>
<sequence>MGNHERKGNYKINNCRLLEKHLRPWKSGVKRNTNFETGWGPVPSPLFPRGHFPTPKGSKILRENLTLLEERIENLERGISNWRAFEGLSCGTCRHTTKIN</sequence>
<proteinExistence type="predicted"/>
<accession>A0A8X7CK22</accession>
<dbReference type="EMBL" id="BMAV01018862">
    <property type="protein sequence ID" value="GFY71493.1"/>
    <property type="molecule type" value="Genomic_DNA"/>
</dbReference>
<protein>
    <submittedName>
        <fullName evidence="1">Uncharacterized protein</fullName>
    </submittedName>
</protein>
<dbReference type="Proteomes" id="UP000886998">
    <property type="component" value="Unassembled WGS sequence"/>
</dbReference>
<evidence type="ECO:0000313" key="2">
    <source>
        <dbReference type="Proteomes" id="UP000886998"/>
    </source>
</evidence>
<gene>
    <name evidence="1" type="ORF">TNIN_185661</name>
</gene>
<name>A0A8X7CK22_9ARAC</name>